<keyword evidence="2" id="KW-1185">Reference proteome</keyword>
<name>A0A3N5Y2R8_9ALTE</name>
<protein>
    <submittedName>
        <fullName evidence="1">DUF2256 domain-containing protein</fullName>
    </submittedName>
</protein>
<dbReference type="Pfam" id="PF10013">
    <property type="entry name" value="DUF2256"/>
    <property type="match status" value="1"/>
</dbReference>
<evidence type="ECO:0000313" key="2">
    <source>
        <dbReference type="Proteomes" id="UP000275281"/>
    </source>
</evidence>
<comment type="caution">
    <text evidence="1">The sequence shown here is derived from an EMBL/GenBank/DDBJ whole genome shotgun (WGS) entry which is preliminary data.</text>
</comment>
<gene>
    <name evidence="1" type="ORF">DRW07_07435</name>
</gene>
<dbReference type="EMBL" id="RPOK01000002">
    <property type="protein sequence ID" value="RPJ67353.1"/>
    <property type="molecule type" value="Genomic_DNA"/>
</dbReference>
<dbReference type="PANTHER" id="PTHR37463:SF1">
    <property type="entry name" value="DUF2256 DOMAIN-CONTAINING PROTEIN"/>
    <property type="match status" value="1"/>
</dbReference>
<dbReference type="PANTHER" id="PTHR37463">
    <property type="entry name" value="GSL3115 PROTEIN"/>
    <property type="match status" value="1"/>
</dbReference>
<dbReference type="OrthoDB" id="27194at2"/>
<reference evidence="1 2" key="1">
    <citation type="submission" date="2018-11" db="EMBL/GenBank/DDBJ databases">
        <authorList>
            <person name="Ye M.-Q."/>
            <person name="Du Z.-J."/>
        </authorList>
    </citation>
    <scope>NUCLEOTIDE SEQUENCE [LARGE SCALE GENOMIC DNA]</scope>
    <source>
        <strain evidence="1 2">U0105</strain>
    </source>
</reference>
<accession>A0A3N5Y2R8</accession>
<proteinExistence type="predicted"/>
<dbReference type="RefSeq" id="WP_124027254.1">
    <property type="nucleotide sequence ID" value="NZ_JBHRSN010000015.1"/>
</dbReference>
<dbReference type="InterPro" id="IPR017136">
    <property type="entry name" value="UCP037205"/>
</dbReference>
<dbReference type="AlphaFoldDB" id="A0A3N5Y2R8"/>
<dbReference type="PIRSF" id="PIRSF037205">
    <property type="entry name" value="UCP037205"/>
    <property type="match status" value="1"/>
</dbReference>
<sequence>MHKKCNLPQKTCVVCQRPFAWRKKWERDWENVKYCSKRCARQKDKHANLCKT</sequence>
<dbReference type="Proteomes" id="UP000275281">
    <property type="component" value="Unassembled WGS sequence"/>
</dbReference>
<evidence type="ECO:0000313" key="1">
    <source>
        <dbReference type="EMBL" id="RPJ67353.1"/>
    </source>
</evidence>
<organism evidence="1 2">
    <name type="scientific">Alteromonas sediminis</name>
    <dbReference type="NCBI Taxonomy" id="2259342"/>
    <lineage>
        <taxon>Bacteria</taxon>
        <taxon>Pseudomonadati</taxon>
        <taxon>Pseudomonadota</taxon>
        <taxon>Gammaproteobacteria</taxon>
        <taxon>Alteromonadales</taxon>
        <taxon>Alteromonadaceae</taxon>
        <taxon>Alteromonas/Salinimonas group</taxon>
        <taxon>Alteromonas</taxon>
    </lineage>
</organism>